<name>A0A3T0N1T4_9RHOB</name>
<evidence type="ECO:0000313" key="3">
    <source>
        <dbReference type="Proteomes" id="UP000283063"/>
    </source>
</evidence>
<gene>
    <name evidence="2" type="ORF">EBB79_08820</name>
</gene>
<evidence type="ECO:0000313" key="2">
    <source>
        <dbReference type="EMBL" id="AZV77988.1"/>
    </source>
</evidence>
<sequence>MARIGMRRTKIRTFLALLLAVAALTSTAHAMDITLRPDLSARLTALKWVYPMPNDVFEDQPRLPFPQWGGYKCNVVYLTGSIVPGDFIKITKWFDRNAKHSLDFVLNSPAGIFVEALKIGSMLKVDPTASDPPD</sequence>
<keyword evidence="3" id="KW-1185">Reference proteome</keyword>
<dbReference type="AlphaFoldDB" id="A0A3T0N1T4"/>
<dbReference type="Proteomes" id="UP000283063">
    <property type="component" value="Chromosome"/>
</dbReference>
<protein>
    <submittedName>
        <fullName evidence="2">Uncharacterized protein</fullName>
    </submittedName>
</protein>
<evidence type="ECO:0000256" key="1">
    <source>
        <dbReference type="SAM" id="SignalP"/>
    </source>
</evidence>
<organism evidence="2 3">
    <name type="scientific">Parasedimentitalea marina</name>
    <dbReference type="NCBI Taxonomy" id="2483033"/>
    <lineage>
        <taxon>Bacteria</taxon>
        <taxon>Pseudomonadati</taxon>
        <taxon>Pseudomonadota</taxon>
        <taxon>Alphaproteobacteria</taxon>
        <taxon>Rhodobacterales</taxon>
        <taxon>Paracoccaceae</taxon>
        <taxon>Parasedimentitalea</taxon>
    </lineage>
</organism>
<proteinExistence type="predicted"/>
<accession>A0A3T0N1T4</accession>
<reference evidence="2 3" key="1">
    <citation type="submission" date="2018-10" db="EMBL/GenBank/DDBJ databases">
        <title>Parasedimentitalea marina sp. nov., a psychrophilic bacterium isolated from deep seawater of the New Britain Trench.</title>
        <authorList>
            <person name="Cao J."/>
        </authorList>
    </citation>
    <scope>NUCLEOTIDE SEQUENCE [LARGE SCALE GENOMIC DNA]</scope>
    <source>
        <strain evidence="2 3">W43</strain>
    </source>
</reference>
<feature type="signal peptide" evidence="1">
    <location>
        <begin position="1"/>
        <end position="30"/>
    </location>
</feature>
<feature type="chain" id="PRO_5019079136" evidence="1">
    <location>
        <begin position="31"/>
        <end position="134"/>
    </location>
</feature>
<keyword evidence="1" id="KW-0732">Signal</keyword>
<dbReference type="KEGG" id="sedi:EBB79_08820"/>
<dbReference type="EMBL" id="CP033219">
    <property type="protein sequence ID" value="AZV77988.1"/>
    <property type="molecule type" value="Genomic_DNA"/>
</dbReference>